<evidence type="ECO:0000256" key="3">
    <source>
        <dbReference type="ARBA" id="ARBA00022664"/>
    </source>
</evidence>
<feature type="compositionally biased region" description="Basic residues" evidence="7">
    <location>
        <begin position="223"/>
        <end position="238"/>
    </location>
</feature>
<evidence type="ECO:0000256" key="6">
    <source>
        <dbReference type="ARBA" id="ARBA00023242"/>
    </source>
</evidence>
<feature type="region of interest" description="Disordered" evidence="7">
    <location>
        <begin position="444"/>
        <end position="544"/>
    </location>
</feature>
<dbReference type="GO" id="GO:0006397">
    <property type="term" value="P:mRNA processing"/>
    <property type="evidence" value="ECO:0007669"/>
    <property type="project" value="UniProtKB-KW"/>
</dbReference>
<evidence type="ECO:0000256" key="1">
    <source>
        <dbReference type="ARBA" id="ARBA00004123"/>
    </source>
</evidence>
<feature type="region of interest" description="Disordered" evidence="7">
    <location>
        <begin position="115"/>
        <end position="135"/>
    </location>
</feature>
<dbReference type="PANTHER" id="PTHR36562">
    <property type="entry name" value="SERINE/ARGININE REPETITIVE MATRIX 2"/>
    <property type="match status" value="1"/>
</dbReference>
<comment type="subcellular location">
    <subcellularLocation>
        <location evidence="1">Nucleus</location>
    </subcellularLocation>
</comment>
<feature type="compositionally biased region" description="Basic and acidic residues" evidence="7">
    <location>
        <begin position="274"/>
        <end position="290"/>
    </location>
</feature>
<feature type="compositionally biased region" description="Basic residues" evidence="7">
    <location>
        <begin position="499"/>
        <end position="529"/>
    </location>
</feature>
<dbReference type="InterPro" id="IPR013170">
    <property type="entry name" value="mRNA_splic_Cwf21_dom"/>
</dbReference>
<evidence type="ECO:0000256" key="7">
    <source>
        <dbReference type="SAM" id="MobiDB-lite"/>
    </source>
</evidence>
<keyword evidence="5" id="KW-0508">mRNA splicing</keyword>
<accession>A0AAU9L2C3</accession>
<organism evidence="9 10">
    <name type="scientific">Peronospora belbahrii</name>
    <dbReference type="NCBI Taxonomy" id="622444"/>
    <lineage>
        <taxon>Eukaryota</taxon>
        <taxon>Sar</taxon>
        <taxon>Stramenopiles</taxon>
        <taxon>Oomycota</taxon>
        <taxon>Peronosporomycetes</taxon>
        <taxon>Peronosporales</taxon>
        <taxon>Peronosporaceae</taxon>
        <taxon>Peronospora</taxon>
    </lineage>
</organism>
<comment type="caution">
    <text evidence="9">The sequence shown here is derived from an EMBL/GenBank/DDBJ whole genome shotgun (WGS) entry which is preliminary data.</text>
</comment>
<dbReference type="GO" id="GO:0008380">
    <property type="term" value="P:RNA splicing"/>
    <property type="evidence" value="ECO:0007669"/>
    <property type="project" value="UniProtKB-KW"/>
</dbReference>
<evidence type="ECO:0000259" key="8">
    <source>
        <dbReference type="Pfam" id="PF08312"/>
    </source>
</evidence>
<dbReference type="PANTHER" id="PTHR36562:SF5">
    <property type="entry name" value="SERINE_ARGININE REPETITIVE MATRIX 2"/>
    <property type="match status" value="1"/>
</dbReference>
<sequence>MYNGIGLRTVRGSGTNGYVQRNLSYINASRTRQTLVHNKRNGSLESFGMHEGGKSRPPHSADILRHEQKRRVELELLELSLNMEERGCDPKVIQDKVKRERERLLTRLHGEGIRDEEKAKDAESSHARQKRKDKEIERIKDAFSIASDYMEGESFDPEMQERRRLERKEKRKQEGKEKEEELQLSQKKREAETMARREPLMSRSRSRPLQDCRSRDCDDAKSRKSQSHSTVKKRRLRRSSALSDWKRRSVSSSCDSSSGRSRSRLHSQKLRKEKCREKDFASTRKAERIVRSRSASSLDSSSDVGCSNELSRGNKTTATKGKKLSASGSPVRSAVLKGKHKVPNLPTQSLSVGAMTSDEIRDKSDMKEEKRSILPPKREKSTKEASPAFTKREVKHKASIEQEVDEAQMRIFAALPGRLKKEEKTKLLHCSRRSHSVIVDSKLQSRKLRNVSPNDRRCRKRSTSSAFSKASRSSRDRRMRSHSVSSDRSRSYSSDVSRYRSRSYSKSRFRQRSMPWRRRRSPSRSRGRGRGRDRDRSNLRNRRH</sequence>
<feature type="compositionally biased region" description="Low complexity" evidence="7">
    <location>
        <begin position="250"/>
        <end position="260"/>
    </location>
</feature>
<protein>
    <recommendedName>
        <fullName evidence="8">CWF21 domain-containing protein</fullName>
    </recommendedName>
</protein>
<feature type="compositionally biased region" description="Polar residues" evidence="7">
    <location>
        <begin position="304"/>
        <end position="319"/>
    </location>
</feature>
<evidence type="ECO:0000313" key="9">
    <source>
        <dbReference type="EMBL" id="CAH0477976.1"/>
    </source>
</evidence>
<feature type="compositionally biased region" description="Basic and acidic residues" evidence="7">
    <location>
        <begin position="208"/>
        <end position="222"/>
    </location>
</feature>
<feature type="compositionally biased region" description="Low complexity" evidence="7">
    <location>
        <begin position="292"/>
        <end position="303"/>
    </location>
</feature>
<evidence type="ECO:0000256" key="4">
    <source>
        <dbReference type="ARBA" id="ARBA00022728"/>
    </source>
</evidence>
<keyword evidence="4" id="KW-0747">Spliceosome</keyword>
<feature type="domain" description="CWF21" evidence="8">
    <location>
        <begin position="64"/>
        <end position="106"/>
    </location>
</feature>
<comment type="similarity">
    <text evidence="2">Belongs to the CWC21 family.</text>
</comment>
<feature type="region of interest" description="Disordered" evidence="7">
    <location>
        <begin position="148"/>
        <end position="395"/>
    </location>
</feature>
<feature type="compositionally biased region" description="Basic and acidic residues" evidence="7">
    <location>
        <begin position="159"/>
        <end position="200"/>
    </location>
</feature>
<reference evidence="9" key="1">
    <citation type="submission" date="2021-11" db="EMBL/GenBank/DDBJ databases">
        <authorList>
            <person name="Islam A."/>
            <person name="Islam S."/>
            <person name="Flora M.S."/>
            <person name="Rahman M."/>
            <person name="Ziaur R.M."/>
            <person name="Epstein J.H."/>
            <person name="Hassan M."/>
            <person name="Klassen M."/>
            <person name="Woodard K."/>
            <person name="Webb A."/>
            <person name="Webby R.J."/>
            <person name="El Zowalaty M.E."/>
        </authorList>
    </citation>
    <scope>NUCLEOTIDE SEQUENCE</scope>
    <source>
        <strain evidence="9">Pbs3</strain>
    </source>
</reference>
<name>A0AAU9L2C3_9STRA</name>
<dbReference type="GO" id="GO:0005681">
    <property type="term" value="C:spliceosomal complex"/>
    <property type="evidence" value="ECO:0007669"/>
    <property type="project" value="UniProtKB-KW"/>
</dbReference>
<dbReference type="AlphaFoldDB" id="A0AAU9L2C3"/>
<keyword evidence="6" id="KW-0539">Nucleus</keyword>
<gene>
    <name evidence="9" type="ORF">PBS003_LOCUS4696</name>
</gene>
<feature type="compositionally biased region" description="Basic residues" evidence="7">
    <location>
        <begin position="261"/>
        <end position="273"/>
    </location>
</feature>
<evidence type="ECO:0000256" key="5">
    <source>
        <dbReference type="ARBA" id="ARBA00023187"/>
    </source>
</evidence>
<dbReference type="EMBL" id="CAKKTJ010000208">
    <property type="protein sequence ID" value="CAH0477976.1"/>
    <property type="molecule type" value="Genomic_DNA"/>
</dbReference>
<evidence type="ECO:0000313" key="10">
    <source>
        <dbReference type="Proteomes" id="UP001160483"/>
    </source>
</evidence>
<proteinExistence type="inferred from homology"/>
<dbReference type="Proteomes" id="UP001160483">
    <property type="component" value="Unassembled WGS sequence"/>
</dbReference>
<keyword evidence="3" id="KW-0507">mRNA processing</keyword>
<dbReference type="InterPro" id="IPR051372">
    <property type="entry name" value="CWC21"/>
</dbReference>
<dbReference type="Pfam" id="PF08312">
    <property type="entry name" value="cwf21"/>
    <property type="match status" value="1"/>
</dbReference>
<evidence type="ECO:0000256" key="2">
    <source>
        <dbReference type="ARBA" id="ARBA00005954"/>
    </source>
</evidence>
<feature type="compositionally biased region" description="Basic and acidic residues" evidence="7">
    <location>
        <begin position="358"/>
        <end position="383"/>
    </location>
</feature>